<dbReference type="AlphaFoldDB" id="A0A4R3YB80"/>
<proteinExistence type="predicted"/>
<organism evidence="2 3">
    <name type="scientific">Sulfurirhabdus autotrophica</name>
    <dbReference type="NCBI Taxonomy" id="1706046"/>
    <lineage>
        <taxon>Bacteria</taxon>
        <taxon>Pseudomonadati</taxon>
        <taxon>Pseudomonadota</taxon>
        <taxon>Betaproteobacteria</taxon>
        <taxon>Nitrosomonadales</taxon>
        <taxon>Sulfuricellaceae</taxon>
        <taxon>Sulfurirhabdus</taxon>
    </lineage>
</organism>
<dbReference type="RefSeq" id="WP_124945981.1">
    <property type="nucleotide sequence ID" value="NZ_BHVT01000020.1"/>
</dbReference>
<name>A0A4R3YB80_9PROT</name>
<dbReference type="EMBL" id="SMCO01000003">
    <property type="protein sequence ID" value="TCV88981.1"/>
    <property type="molecule type" value="Genomic_DNA"/>
</dbReference>
<keyword evidence="3" id="KW-1185">Reference proteome</keyword>
<accession>A0A4R3YB80</accession>
<dbReference type="Pfam" id="PF07179">
    <property type="entry name" value="SseB"/>
    <property type="match status" value="1"/>
</dbReference>
<evidence type="ECO:0000313" key="3">
    <source>
        <dbReference type="Proteomes" id="UP000295367"/>
    </source>
</evidence>
<comment type="caution">
    <text evidence="2">The sequence shown here is derived from an EMBL/GenBank/DDBJ whole genome shotgun (WGS) entry which is preliminary data.</text>
</comment>
<gene>
    <name evidence="2" type="ORF">EDC63_10352</name>
</gene>
<dbReference type="InterPro" id="IPR009839">
    <property type="entry name" value="SseB_N"/>
</dbReference>
<reference evidence="2 3" key="1">
    <citation type="submission" date="2019-03" db="EMBL/GenBank/DDBJ databases">
        <title>Genomic Encyclopedia of Type Strains, Phase IV (KMG-IV): sequencing the most valuable type-strain genomes for metagenomic binning, comparative biology and taxonomic classification.</title>
        <authorList>
            <person name="Goeker M."/>
        </authorList>
    </citation>
    <scope>NUCLEOTIDE SEQUENCE [LARGE SCALE GENOMIC DNA]</scope>
    <source>
        <strain evidence="2 3">DSM 100309</strain>
    </source>
</reference>
<feature type="domain" description="SseB protein N-terminal" evidence="1">
    <location>
        <begin position="15"/>
        <end position="129"/>
    </location>
</feature>
<evidence type="ECO:0000259" key="1">
    <source>
        <dbReference type="Pfam" id="PF07179"/>
    </source>
</evidence>
<sequence length="142" mass="15758">MSEDIFEVKNELEKQLLDAINGDLSSDEFMTQLFTAQVFMPVKDEANEIKGFQRSTSASPMVIQDEDGSNVLVLFTSPDRAKPFVKDFPAFGGGLLADFKWVLERMDTCMAIAVNPGWEVGMDLDPNTVGQMMQRLASVKAN</sequence>
<protein>
    <submittedName>
        <fullName evidence="2">Type III secretion system (T3SS) SseB-like protein</fullName>
    </submittedName>
</protein>
<dbReference type="OrthoDB" id="8561064at2"/>
<evidence type="ECO:0000313" key="2">
    <source>
        <dbReference type="EMBL" id="TCV88981.1"/>
    </source>
</evidence>
<dbReference type="Proteomes" id="UP000295367">
    <property type="component" value="Unassembled WGS sequence"/>
</dbReference>